<gene>
    <name evidence="1" type="ORF">J2S42_005656</name>
</gene>
<organism evidence="1 2">
    <name type="scientific">Catenuloplanes indicus</name>
    <dbReference type="NCBI Taxonomy" id="137267"/>
    <lineage>
        <taxon>Bacteria</taxon>
        <taxon>Bacillati</taxon>
        <taxon>Actinomycetota</taxon>
        <taxon>Actinomycetes</taxon>
        <taxon>Micromonosporales</taxon>
        <taxon>Micromonosporaceae</taxon>
        <taxon>Catenuloplanes</taxon>
    </lineage>
</organism>
<dbReference type="AlphaFoldDB" id="A0AAE4AZZ2"/>
<dbReference type="Gene3D" id="6.10.250.660">
    <property type="match status" value="1"/>
</dbReference>
<keyword evidence="2" id="KW-1185">Reference proteome</keyword>
<dbReference type="RefSeq" id="WP_307243907.1">
    <property type="nucleotide sequence ID" value="NZ_JAUSUZ010000001.1"/>
</dbReference>
<protein>
    <submittedName>
        <fullName evidence="1">DivIVA domain-containing protein</fullName>
    </submittedName>
</protein>
<dbReference type="Proteomes" id="UP001240236">
    <property type="component" value="Unassembled WGS sequence"/>
</dbReference>
<evidence type="ECO:0000313" key="2">
    <source>
        <dbReference type="Proteomes" id="UP001240236"/>
    </source>
</evidence>
<comment type="caution">
    <text evidence="1">The sequence shown here is derived from an EMBL/GenBank/DDBJ whole genome shotgun (WGS) entry which is preliminary data.</text>
</comment>
<evidence type="ECO:0000313" key="1">
    <source>
        <dbReference type="EMBL" id="MDQ0368987.1"/>
    </source>
</evidence>
<dbReference type="InterPro" id="IPR019933">
    <property type="entry name" value="DivIVA_domain"/>
</dbReference>
<accession>A0AAE4AZZ2</accession>
<sequence>MTPEEVRRKRFGIRRFRRGIDADEVYEYLDVVAAAIDAALAEARAARVEKDRVTDGLRRWQSQFTPDPTAHQPVPMAVPRYAVSEDALRSPAWSVATASYPASGRYRVQSHE</sequence>
<dbReference type="EMBL" id="JAUSUZ010000001">
    <property type="protein sequence ID" value="MDQ0368987.1"/>
    <property type="molecule type" value="Genomic_DNA"/>
</dbReference>
<reference evidence="1 2" key="1">
    <citation type="submission" date="2023-07" db="EMBL/GenBank/DDBJ databases">
        <title>Sequencing the genomes of 1000 actinobacteria strains.</title>
        <authorList>
            <person name="Klenk H.-P."/>
        </authorList>
    </citation>
    <scope>NUCLEOTIDE SEQUENCE [LARGE SCALE GENOMIC DNA]</scope>
    <source>
        <strain evidence="1 2">DSM 44709</strain>
    </source>
</reference>
<dbReference type="NCBIfam" id="TIGR03544">
    <property type="entry name" value="DivI1A_domain"/>
    <property type="match status" value="1"/>
</dbReference>
<name>A0AAE4AZZ2_9ACTN</name>
<proteinExistence type="predicted"/>